<dbReference type="EMBL" id="CM035425">
    <property type="protein sequence ID" value="KAH7332021.1"/>
    <property type="molecule type" value="Genomic_DNA"/>
</dbReference>
<reference evidence="2" key="1">
    <citation type="submission" date="2021-08" db="EMBL/GenBank/DDBJ databases">
        <title>WGS assembly of Ceratopteris richardii.</title>
        <authorList>
            <person name="Marchant D.B."/>
            <person name="Chen G."/>
            <person name="Jenkins J."/>
            <person name="Shu S."/>
            <person name="Leebens-Mack J."/>
            <person name="Grimwood J."/>
            <person name="Schmutz J."/>
            <person name="Soltis P."/>
            <person name="Soltis D."/>
            <person name="Chen Z.-H."/>
        </authorList>
    </citation>
    <scope>NUCLEOTIDE SEQUENCE</scope>
    <source>
        <strain evidence="2">Whitten #5841</strain>
        <tissue evidence="2">Leaf</tissue>
    </source>
</reference>
<keyword evidence="3" id="KW-1185">Reference proteome</keyword>
<sequence>MACTERQFPLLSFWPLLLFQQHSARLEGCSQLHAVCWHACFFCPISSHPSGYVNGSGGAWRLKSALDTEGTDA</sequence>
<gene>
    <name evidence="2" type="ORF">KP509_20G064200</name>
</gene>
<feature type="signal peptide" evidence="1">
    <location>
        <begin position="1"/>
        <end position="24"/>
    </location>
</feature>
<keyword evidence="1" id="KW-0732">Signal</keyword>
<name>A0A8T2SHQ4_CERRI</name>
<proteinExistence type="predicted"/>
<evidence type="ECO:0000256" key="1">
    <source>
        <dbReference type="SAM" id="SignalP"/>
    </source>
</evidence>
<dbReference type="AlphaFoldDB" id="A0A8T2SHQ4"/>
<evidence type="ECO:0000313" key="2">
    <source>
        <dbReference type="EMBL" id="KAH7332021.1"/>
    </source>
</evidence>
<feature type="chain" id="PRO_5035874263" description="Secreted protein" evidence="1">
    <location>
        <begin position="25"/>
        <end position="73"/>
    </location>
</feature>
<comment type="caution">
    <text evidence="2">The sequence shown here is derived from an EMBL/GenBank/DDBJ whole genome shotgun (WGS) entry which is preliminary data.</text>
</comment>
<evidence type="ECO:0008006" key="4">
    <source>
        <dbReference type="Google" id="ProtNLM"/>
    </source>
</evidence>
<dbReference type="Proteomes" id="UP000825935">
    <property type="component" value="Chromosome 20"/>
</dbReference>
<evidence type="ECO:0000313" key="3">
    <source>
        <dbReference type="Proteomes" id="UP000825935"/>
    </source>
</evidence>
<organism evidence="2 3">
    <name type="scientific">Ceratopteris richardii</name>
    <name type="common">Triangle waterfern</name>
    <dbReference type="NCBI Taxonomy" id="49495"/>
    <lineage>
        <taxon>Eukaryota</taxon>
        <taxon>Viridiplantae</taxon>
        <taxon>Streptophyta</taxon>
        <taxon>Embryophyta</taxon>
        <taxon>Tracheophyta</taxon>
        <taxon>Polypodiopsida</taxon>
        <taxon>Polypodiidae</taxon>
        <taxon>Polypodiales</taxon>
        <taxon>Pteridineae</taxon>
        <taxon>Pteridaceae</taxon>
        <taxon>Parkerioideae</taxon>
        <taxon>Ceratopteris</taxon>
    </lineage>
</organism>
<accession>A0A8T2SHQ4</accession>
<protein>
    <recommendedName>
        <fullName evidence="4">Secreted protein</fullName>
    </recommendedName>
</protein>